<gene>
    <name evidence="1" type="ORF">SS37_18340</name>
</gene>
<evidence type="ECO:0000313" key="1">
    <source>
        <dbReference type="EMBL" id="KJN23351.1"/>
    </source>
</evidence>
<comment type="caution">
    <text evidence="1">The sequence shown here is derived from an EMBL/GenBank/DDBJ whole genome shotgun (WGS) entry which is preliminary data.</text>
</comment>
<accession>A0A0F1AMK8</accession>
<dbReference type="PATRIC" id="fig|1619248.3.peg.3169"/>
<dbReference type="EMBL" id="JZYX01000042">
    <property type="protein sequence ID" value="KJN23351.1"/>
    <property type="molecule type" value="Genomic_DNA"/>
</dbReference>
<evidence type="ECO:0000313" key="2">
    <source>
        <dbReference type="Proteomes" id="UP000033352"/>
    </source>
</evidence>
<dbReference type="RefSeq" id="WP_045286252.1">
    <property type="nucleotide sequence ID" value="NZ_JAHTVS010000001.1"/>
</dbReference>
<dbReference type="OrthoDB" id="6467024at2"/>
<sequence>MPDNSIVVIDVAGTSIKIRVLGSGLIKKMQAIGFSLKDEFMVIPVIDEQNKQRIIRLLIDEGALFLFGHGWYPSEVIEYYKEQNIKFGKYKIIYWSNRNTYHIEER</sequence>
<reference evidence="1 2" key="1">
    <citation type="submission" date="2015-03" db="EMBL/GenBank/DDBJ databases">
        <authorList>
            <person name="McCorrison J."/>
            <person name="Sanka R."/>
            <person name="Adams M."/>
            <person name="Brinkac L."/>
            <person name="Nierman W."/>
            <person name="Sutton G."/>
            <person name="Nelson K."/>
            <person name="Kiedrowski L."/>
            <person name="Guerrero D."/>
            <person name="Bonomo R."/>
        </authorList>
    </citation>
    <scope>NUCLEOTIDE SEQUENCE [LARGE SCALE GENOMIC DNA]</scope>
    <source>
        <strain evidence="1 2">35699</strain>
    </source>
</reference>
<proteinExistence type="predicted"/>
<dbReference type="Proteomes" id="UP000033352">
    <property type="component" value="Unassembled WGS sequence"/>
</dbReference>
<protein>
    <submittedName>
        <fullName evidence="1">Uncharacterized protein</fullName>
    </submittedName>
</protein>
<dbReference type="AlphaFoldDB" id="A0A0F1AMK8"/>
<organism evidence="1 2">
    <name type="scientific">Enterobacter sichuanensis</name>
    <dbReference type="NCBI Taxonomy" id="2071710"/>
    <lineage>
        <taxon>Bacteria</taxon>
        <taxon>Pseudomonadati</taxon>
        <taxon>Pseudomonadota</taxon>
        <taxon>Gammaproteobacteria</taxon>
        <taxon>Enterobacterales</taxon>
        <taxon>Enterobacteriaceae</taxon>
        <taxon>Enterobacter</taxon>
        <taxon>Enterobacter cloacae complex</taxon>
    </lineage>
</organism>
<name>A0A0F1AMK8_9ENTR</name>